<sequence length="82" mass="9208">MKDDFIEKVKAHTEPLFYNSEGSTEAYKLCIRHLSAAMSAGVAKLSNGYMIPNDVLHIVNLEKQSIEIVSDKIKLIKLESLE</sequence>
<gene>
    <name evidence="1" type="ORF">HELGO_WM3927</name>
</gene>
<reference evidence="1" key="1">
    <citation type="submission" date="2020-01" db="EMBL/GenBank/DDBJ databases">
        <authorList>
            <person name="Meier V. D."/>
            <person name="Meier V D."/>
        </authorList>
    </citation>
    <scope>NUCLEOTIDE SEQUENCE</scope>
    <source>
        <strain evidence="1">HLG_WM_MAG_06</strain>
    </source>
</reference>
<proteinExistence type="predicted"/>
<protein>
    <submittedName>
        <fullName evidence="1">Uncharacterized protein</fullName>
    </submittedName>
</protein>
<accession>A0A6S6SB51</accession>
<name>A0A6S6SB51_9BACT</name>
<evidence type="ECO:0000313" key="1">
    <source>
        <dbReference type="EMBL" id="CAA6805603.1"/>
    </source>
</evidence>
<dbReference type="EMBL" id="CACVAP010000047">
    <property type="protein sequence ID" value="CAA6805603.1"/>
    <property type="molecule type" value="Genomic_DNA"/>
</dbReference>
<organism evidence="1">
    <name type="scientific">uncultured Sulfurovum sp</name>
    <dbReference type="NCBI Taxonomy" id="269237"/>
    <lineage>
        <taxon>Bacteria</taxon>
        <taxon>Pseudomonadati</taxon>
        <taxon>Campylobacterota</taxon>
        <taxon>Epsilonproteobacteria</taxon>
        <taxon>Campylobacterales</taxon>
        <taxon>Sulfurovaceae</taxon>
        <taxon>Sulfurovum</taxon>
        <taxon>environmental samples</taxon>
    </lineage>
</organism>
<dbReference type="AlphaFoldDB" id="A0A6S6SB51"/>